<accession>A0ABQ6Y6C4</accession>
<sequence length="119" mass="13690">MALHSELPIYRLSYELLSVATEVTRNIPRDYKRLFGEKVRDECVEILVLIFRANTARNKVPHIEDLLERLQVVELLLRLCRDKRFISTKQYAAAVEITDKVGRQATGWKRHSAAASPAV</sequence>
<reference evidence="2 3" key="1">
    <citation type="submission" date="2012-09" db="EMBL/GenBank/DDBJ databases">
        <title>Genome Sequence of alkane-degrading Bacterium Alcanivorax sp. 6-D-6.</title>
        <authorList>
            <person name="Lai Q."/>
            <person name="Shao Z."/>
        </authorList>
    </citation>
    <scope>NUCLEOTIDE SEQUENCE [LARGE SCALE GENOMIC DNA]</scope>
    <source>
        <strain evidence="2 3">6-D-6</strain>
    </source>
</reference>
<dbReference type="Gene3D" id="1.20.1440.60">
    <property type="entry name" value="23S rRNA-intervening sequence"/>
    <property type="match status" value="1"/>
</dbReference>
<dbReference type="InterPro" id="IPR036583">
    <property type="entry name" value="23S_rRNA_IVS_sf"/>
</dbReference>
<protein>
    <recommendedName>
        <fullName evidence="1">bAvd-like domain-containing protein</fullName>
    </recommendedName>
</protein>
<dbReference type="EMBL" id="AQPF01000023">
    <property type="protein sequence ID" value="KAF0804894.1"/>
    <property type="molecule type" value="Genomic_DNA"/>
</dbReference>
<dbReference type="Proteomes" id="UP000771797">
    <property type="component" value="Unassembled WGS sequence"/>
</dbReference>
<dbReference type="InterPro" id="IPR055360">
    <property type="entry name" value="bAvd"/>
</dbReference>
<dbReference type="RefSeq" id="WP_159661007.1">
    <property type="nucleotide sequence ID" value="NZ_AQPF01000023.1"/>
</dbReference>
<gene>
    <name evidence="2" type="ORF">A6D6_02658</name>
</gene>
<name>A0ABQ6Y6C4_9GAMM</name>
<keyword evidence="3" id="KW-1185">Reference proteome</keyword>
<dbReference type="Pfam" id="PF22296">
    <property type="entry name" value="bAvd"/>
    <property type="match status" value="1"/>
</dbReference>
<feature type="domain" description="bAvd-like" evidence="1">
    <location>
        <begin position="14"/>
        <end position="110"/>
    </location>
</feature>
<evidence type="ECO:0000259" key="1">
    <source>
        <dbReference type="Pfam" id="PF22296"/>
    </source>
</evidence>
<dbReference type="CDD" id="cd16376">
    <property type="entry name" value="Avd_like"/>
    <property type="match status" value="1"/>
</dbReference>
<comment type="caution">
    <text evidence="2">The sequence shown here is derived from an EMBL/GenBank/DDBJ whole genome shotgun (WGS) entry which is preliminary data.</text>
</comment>
<proteinExistence type="predicted"/>
<evidence type="ECO:0000313" key="2">
    <source>
        <dbReference type="EMBL" id="KAF0804894.1"/>
    </source>
</evidence>
<organism evidence="2 3">
    <name type="scientific">Alcanivorax xiamenensis</name>
    <dbReference type="NCBI Taxonomy" id="1177156"/>
    <lineage>
        <taxon>Bacteria</taxon>
        <taxon>Pseudomonadati</taxon>
        <taxon>Pseudomonadota</taxon>
        <taxon>Gammaproteobacteria</taxon>
        <taxon>Oceanospirillales</taxon>
        <taxon>Alcanivoracaceae</taxon>
        <taxon>Alcanivorax</taxon>
    </lineage>
</organism>
<evidence type="ECO:0000313" key="3">
    <source>
        <dbReference type="Proteomes" id="UP000771797"/>
    </source>
</evidence>